<keyword evidence="2" id="KW-1185">Reference proteome</keyword>
<dbReference type="AlphaFoldDB" id="A0A0C3QLX7"/>
<name>A0A0C3QLX7_9AGAM</name>
<dbReference type="STRING" id="1051891.A0A0C3QLX7"/>
<sequence>MSTSRTPDSALTKFLTAMSSIYGPFPTLEDAVSTWTPPPMAEGHRGRYLWTDGFAVVNFLTLYRVTSNPLYLELGKRLIATVHDTLGKARDLSARLPGATDANPLRGGLRIGKVDDEDDPDEDGDGQYFHYLTIWMFALNRTAVVTGDAWYNDQAIELAQTVLIGKFLINPESPRPRMFWKMSIDLSKPAVSSEGNLDPIDGYVVYKLLQKTNGGKGLEKELEALKKIVNAKWRDYSSTDPLDLGMTLWTAHLIKDDEGEEWAKAITRKAMACLRRLVDDKSYFERPTSRRLAFREFGTALGVRCLGHLAREWEVGRLADDITRDWETYGLVPEPTPEKKKAIQ</sequence>
<dbReference type="GO" id="GO:0005975">
    <property type="term" value="P:carbohydrate metabolic process"/>
    <property type="evidence" value="ECO:0007669"/>
    <property type="project" value="InterPro"/>
</dbReference>
<proteinExistence type="predicted"/>
<reference evidence="1 2" key="1">
    <citation type="submission" date="2014-04" db="EMBL/GenBank/DDBJ databases">
        <authorList>
            <consortium name="DOE Joint Genome Institute"/>
            <person name="Kuo A."/>
            <person name="Girlanda M."/>
            <person name="Perotto S."/>
            <person name="Kohler A."/>
            <person name="Nagy L.G."/>
            <person name="Floudas D."/>
            <person name="Copeland A."/>
            <person name="Barry K.W."/>
            <person name="Cichocki N."/>
            <person name="Veneault-Fourrey C."/>
            <person name="LaButti K."/>
            <person name="Lindquist E.A."/>
            <person name="Lipzen A."/>
            <person name="Lundell T."/>
            <person name="Morin E."/>
            <person name="Murat C."/>
            <person name="Sun H."/>
            <person name="Tunlid A."/>
            <person name="Henrissat B."/>
            <person name="Grigoriev I.V."/>
            <person name="Hibbett D.S."/>
            <person name="Martin F."/>
            <person name="Nordberg H.P."/>
            <person name="Cantor M.N."/>
            <person name="Hua S.X."/>
        </authorList>
    </citation>
    <scope>NUCLEOTIDE SEQUENCE [LARGE SCALE GENOMIC DNA]</scope>
    <source>
        <strain evidence="1 2">MUT 4182</strain>
    </source>
</reference>
<dbReference type="EMBL" id="KN822991">
    <property type="protein sequence ID" value="KIO28726.1"/>
    <property type="molecule type" value="Genomic_DNA"/>
</dbReference>
<reference evidence="2" key="2">
    <citation type="submission" date="2015-01" db="EMBL/GenBank/DDBJ databases">
        <title>Evolutionary Origins and Diversification of the Mycorrhizal Mutualists.</title>
        <authorList>
            <consortium name="DOE Joint Genome Institute"/>
            <consortium name="Mycorrhizal Genomics Consortium"/>
            <person name="Kohler A."/>
            <person name="Kuo A."/>
            <person name="Nagy L.G."/>
            <person name="Floudas D."/>
            <person name="Copeland A."/>
            <person name="Barry K.W."/>
            <person name="Cichocki N."/>
            <person name="Veneault-Fourrey C."/>
            <person name="LaButti K."/>
            <person name="Lindquist E.A."/>
            <person name="Lipzen A."/>
            <person name="Lundell T."/>
            <person name="Morin E."/>
            <person name="Murat C."/>
            <person name="Riley R."/>
            <person name="Ohm R."/>
            <person name="Sun H."/>
            <person name="Tunlid A."/>
            <person name="Henrissat B."/>
            <person name="Grigoriev I.V."/>
            <person name="Hibbett D.S."/>
            <person name="Martin F."/>
        </authorList>
    </citation>
    <scope>NUCLEOTIDE SEQUENCE [LARGE SCALE GENOMIC DNA]</scope>
    <source>
        <strain evidence="2">MUT 4182</strain>
    </source>
</reference>
<dbReference type="Proteomes" id="UP000054248">
    <property type="component" value="Unassembled WGS sequence"/>
</dbReference>
<dbReference type="InterPro" id="IPR008928">
    <property type="entry name" value="6-hairpin_glycosidase_sf"/>
</dbReference>
<accession>A0A0C3QLX7</accession>
<protein>
    <recommendedName>
        <fullName evidence="3">Glycoside hydrolase family 76 protein</fullName>
    </recommendedName>
</protein>
<dbReference type="SUPFAM" id="SSF48208">
    <property type="entry name" value="Six-hairpin glycosidases"/>
    <property type="match status" value="1"/>
</dbReference>
<evidence type="ECO:0000313" key="2">
    <source>
        <dbReference type="Proteomes" id="UP000054248"/>
    </source>
</evidence>
<dbReference type="HOGENOM" id="CLU_039096_0_0_1"/>
<evidence type="ECO:0008006" key="3">
    <source>
        <dbReference type="Google" id="ProtNLM"/>
    </source>
</evidence>
<gene>
    <name evidence="1" type="ORF">M407DRAFT_22150</name>
</gene>
<feature type="non-terminal residue" evidence="1">
    <location>
        <position position="344"/>
    </location>
</feature>
<evidence type="ECO:0000313" key="1">
    <source>
        <dbReference type="EMBL" id="KIO28726.1"/>
    </source>
</evidence>
<dbReference type="OrthoDB" id="302966at2759"/>
<organism evidence="1 2">
    <name type="scientific">Tulasnella calospora MUT 4182</name>
    <dbReference type="NCBI Taxonomy" id="1051891"/>
    <lineage>
        <taxon>Eukaryota</taxon>
        <taxon>Fungi</taxon>
        <taxon>Dikarya</taxon>
        <taxon>Basidiomycota</taxon>
        <taxon>Agaricomycotina</taxon>
        <taxon>Agaricomycetes</taxon>
        <taxon>Cantharellales</taxon>
        <taxon>Tulasnellaceae</taxon>
        <taxon>Tulasnella</taxon>
    </lineage>
</organism>